<keyword evidence="1" id="KW-1133">Transmembrane helix</keyword>
<sequence>MTKQSEHRLTNFWIGFSCGIAGAVGMAYLFGTKSGRDTVKKMLRFSENLEENLVRLIERVDKQKPKKEGKNNPFHLDDIENILTKIKQVTNHA</sequence>
<dbReference type="Proteomes" id="UP000177050">
    <property type="component" value="Unassembled WGS sequence"/>
</dbReference>
<reference evidence="2 3" key="1">
    <citation type="journal article" date="2016" name="Nat. Commun.">
        <title>Thousands of microbial genomes shed light on interconnected biogeochemical processes in an aquifer system.</title>
        <authorList>
            <person name="Anantharaman K."/>
            <person name="Brown C.T."/>
            <person name="Hug L.A."/>
            <person name="Sharon I."/>
            <person name="Castelle C.J."/>
            <person name="Probst A.J."/>
            <person name="Thomas B.C."/>
            <person name="Singh A."/>
            <person name="Wilkins M.J."/>
            <person name="Karaoz U."/>
            <person name="Brodie E.L."/>
            <person name="Williams K.H."/>
            <person name="Hubbard S.S."/>
            <person name="Banfield J.F."/>
        </authorList>
    </citation>
    <scope>NUCLEOTIDE SEQUENCE [LARGE SCALE GENOMIC DNA]</scope>
</reference>
<keyword evidence="1" id="KW-0472">Membrane</keyword>
<protein>
    <submittedName>
        <fullName evidence="2">Uncharacterized protein</fullName>
    </submittedName>
</protein>
<feature type="transmembrane region" description="Helical" evidence="1">
    <location>
        <begin position="12"/>
        <end position="31"/>
    </location>
</feature>
<accession>A0A1F7KZ86</accession>
<organism evidence="2 3">
    <name type="scientific">Candidatus Roizmanbacteria bacterium RIFOXYD1_FULL_38_12</name>
    <dbReference type="NCBI Taxonomy" id="1802093"/>
    <lineage>
        <taxon>Bacteria</taxon>
        <taxon>Candidatus Roizmaniibacteriota</taxon>
    </lineage>
</organism>
<proteinExistence type="predicted"/>
<name>A0A1F7KZ86_9BACT</name>
<evidence type="ECO:0000256" key="1">
    <source>
        <dbReference type="SAM" id="Phobius"/>
    </source>
</evidence>
<evidence type="ECO:0000313" key="3">
    <source>
        <dbReference type="Proteomes" id="UP000177050"/>
    </source>
</evidence>
<dbReference type="EMBL" id="MGBR01000001">
    <property type="protein sequence ID" value="OGK73202.1"/>
    <property type="molecule type" value="Genomic_DNA"/>
</dbReference>
<dbReference type="AlphaFoldDB" id="A0A1F7KZ86"/>
<evidence type="ECO:0000313" key="2">
    <source>
        <dbReference type="EMBL" id="OGK73202.1"/>
    </source>
</evidence>
<comment type="caution">
    <text evidence="2">The sequence shown here is derived from an EMBL/GenBank/DDBJ whole genome shotgun (WGS) entry which is preliminary data.</text>
</comment>
<gene>
    <name evidence="2" type="ORF">A3K52_00130</name>
</gene>
<keyword evidence="1" id="KW-0812">Transmembrane</keyword>